<feature type="domain" description="HTH lysR-type" evidence="5">
    <location>
        <begin position="3"/>
        <end position="60"/>
    </location>
</feature>
<comment type="similarity">
    <text evidence="1">Belongs to the LysR transcriptional regulatory family.</text>
</comment>
<dbReference type="Pfam" id="PF03466">
    <property type="entry name" value="LysR_substrate"/>
    <property type="match status" value="1"/>
</dbReference>
<proteinExistence type="inferred from homology"/>
<dbReference type="RefSeq" id="WP_179927200.1">
    <property type="nucleotide sequence ID" value="NZ_JACCDD010000002.1"/>
</dbReference>
<dbReference type="InterPro" id="IPR000847">
    <property type="entry name" value="LysR_HTH_N"/>
</dbReference>
<dbReference type="PANTHER" id="PTHR30346">
    <property type="entry name" value="TRANSCRIPTIONAL DUAL REGULATOR HCAR-RELATED"/>
    <property type="match status" value="1"/>
</dbReference>
<keyword evidence="4" id="KW-0804">Transcription</keyword>
<gene>
    <name evidence="6" type="ORF">HZS79_04810</name>
</gene>
<dbReference type="PRINTS" id="PR00039">
    <property type="entry name" value="HTHLYSR"/>
</dbReference>
<dbReference type="InterPro" id="IPR036390">
    <property type="entry name" value="WH_DNA-bd_sf"/>
</dbReference>
<protein>
    <submittedName>
        <fullName evidence="6">LysR family transcriptional regulator</fullName>
    </submittedName>
</protein>
<evidence type="ECO:0000313" key="7">
    <source>
        <dbReference type="Proteomes" id="UP000528918"/>
    </source>
</evidence>
<dbReference type="SUPFAM" id="SSF46785">
    <property type="entry name" value="Winged helix' DNA-binding domain"/>
    <property type="match status" value="1"/>
</dbReference>
<dbReference type="Gene3D" id="3.40.190.10">
    <property type="entry name" value="Periplasmic binding protein-like II"/>
    <property type="match status" value="2"/>
</dbReference>
<evidence type="ECO:0000256" key="1">
    <source>
        <dbReference type="ARBA" id="ARBA00009437"/>
    </source>
</evidence>
<comment type="caution">
    <text evidence="6">The sequence shown here is derived from an EMBL/GenBank/DDBJ whole genome shotgun (WGS) entry which is preliminary data.</text>
</comment>
<dbReference type="Gene3D" id="1.10.10.10">
    <property type="entry name" value="Winged helix-like DNA-binding domain superfamily/Winged helix DNA-binding domain"/>
    <property type="match status" value="1"/>
</dbReference>
<keyword evidence="2" id="KW-0805">Transcription regulation</keyword>
<dbReference type="EMBL" id="JACCDD010000002">
    <property type="protein sequence ID" value="NYS44268.1"/>
    <property type="molecule type" value="Genomic_DNA"/>
</dbReference>
<evidence type="ECO:0000256" key="4">
    <source>
        <dbReference type="ARBA" id="ARBA00023163"/>
    </source>
</evidence>
<evidence type="ECO:0000259" key="5">
    <source>
        <dbReference type="PROSITE" id="PS50931"/>
    </source>
</evidence>
<keyword evidence="3" id="KW-0238">DNA-binding</keyword>
<evidence type="ECO:0000256" key="3">
    <source>
        <dbReference type="ARBA" id="ARBA00023125"/>
    </source>
</evidence>
<dbReference type="InterPro" id="IPR036388">
    <property type="entry name" value="WH-like_DNA-bd_sf"/>
</dbReference>
<dbReference type="Pfam" id="PF00126">
    <property type="entry name" value="HTH_1"/>
    <property type="match status" value="1"/>
</dbReference>
<keyword evidence="7" id="KW-1185">Reference proteome</keyword>
<dbReference type="SUPFAM" id="SSF53850">
    <property type="entry name" value="Periplasmic binding protein-like II"/>
    <property type="match status" value="1"/>
</dbReference>
<dbReference type="PROSITE" id="PS50931">
    <property type="entry name" value="HTH_LYSR"/>
    <property type="match status" value="1"/>
</dbReference>
<dbReference type="PANTHER" id="PTHR30346:SF0">
    <property type="entry name" value="HCA OPERON TRANSCRIPTIONAL ACTIVATOR HCAR"/>
    <property type="match status" value="1"/>
</dbReference>
<organism evidence="6 7">
    <name type="scientific">Vreelandella zhaodongensis</name>
    <name type="common">Halomonas zhaodongensis</name>
    <dbReference type="NCBI Taxonomy" id="1176240"/>
    <lineage>
        <taxon>Bacteria</taxon>
        <taxon>Pseudomonadati</taxon>
        <taxon>Pseudomonadota</taxon>
        <taxon>Gammaproteobacteria</taxon>
        <taxon>Oceanospirillales</taxon>
        <taxon>Halomonadaceae</taxon>
        <taxon>Vreelandella</taxon>
    </lineage>
</organism>
<reference evidence="6 7" key="1">
    <citation type="journal article" date="2013" name="Antonie Van Leeuwenhoek">
        <title>Halomonas zhaodongensis sp. nov., a slightly halophilic bacterium isolated from saline-alkaline soils in Zhaodong, China.</title>
        <authorList>
            <person name="Jiang J."/>
            <person name="Pan Y."/>
            <person name="Meng L."/>
            <person name="Hu S."/>
            <person name="Zhang X."/>
            <person name="Hu B."/>
            <person name="Meng J."/>
            <person name="Li C."/>
            <person name="Huang H."/>
            <person name="Wang K."/>
            <person name="Su T."/>
        </authorList>
    </citation>
    <scope>NUCLEOTIDE SEQUENCE [LARGE SCALE GENOMIC DNA]</scope>
    <source>
        <strain evidence="6 7">NEAU-ST10-25</strain>
    </source>
</reference>
<accession>A0ABX2SQX9</accession>
<evidence type="ECO:0000256" key="2">
    <source>
        <dbReference type="ARBA" id="ARBA00023015"/>
    </source>
</evidence>
<name>A0ABX2SQX9_VREZH</name>
<sequence length="295" mass="33067">MALTFRQLRYFLVLAEELHFGRAAEKLHISQPPLSASLRQLEDELGVTLLQRSSKSVKLTTAGEVFQRQARRLLEELEESRIMMQRIAEGASGILRIGFTPAMLFRGLPLALQKLKSAHPGIEVKLLERNSSDQVEGIESGQLDIGFIHAMPLPDTLKKLTLASEPLLGCVPSHHPLAKRQSIRLKDLCSDSFITFRRDLSPHYYDRIMGLFHVADLTPNVTHEVSQWLTVIALVANSMGVALVPKSLIETQFSNVSFLPLADISITHESHCIWLKDNEAENLELLISILQDLHS</sequence>
<dbReference type="Proteomes" id="UP000528918">
    <property type="component" value="Unassembled WGS sequence"/>
</dbReference>
<dbReference type="InterPro" id="IPR005119">
    <property type="entry name" value="LysR_subst-bd"/>
</dbReference>
<evidence type="ECO:0000313" key="6">
    <source>
        <dbReference type="EMBL" id="NYS44268.1"/>
    </source>
</evidence>